<organism evidence="1">
    <name type="scientific">uncultured Solirubrobacterales bacterium</name>
    <dbReference type="NCBI Taxonomy" id="768556"/>
    <lineage>
        <taxon>Bacteria</taxon>
        <taxon>Bacillati</taxon>
        <taxon>Actinomycetota</taxon>
        <taxon>Thermoleophilia</taxon>
        <taxon>Solirubrobacterales</taxon>
        <taxon>environmental samples</taxon>
    </lineage>
</organism>
<evidence type="ECO:0000313" key="1">
    <source>
        <dbReference type="EMBL" id="CAA9518801.1"/>
    </source>
</evidence>
<protein>
    <submittedName>
        <fullName evidence="1">Uncharacterized protein</fullName>
    </submittedName>
</protein>
<reference evidence="1" key="1">
    <citation type="submission" date="2020-02" db="EMBL/GenBank/DDBJ databases">
        <authorList>
            <person name="Meier V. D."/>
        </authorList>
    </citation>
    <scope>NUCLEOTIDE SEQUENCE</scope>
    <source>
        <strain evidence="1">AVDCRST_MAG45</strain>
    </source>
</reference>
<feature type="non-terminal residue" evidence="1">
    <location>
        <position position="1"/>
    </location>
</feature>
<accession>A0A6J4TAR0</accession>
<dbReference type="AlphaFoldDB" id="A0A6J4TAR0"/>
<gene>
    <name evidence="1" type="ORF">AVDCRST_MAG45-2375</name>
</gene>
<proteinExistence type="predicted"/>
<dbReference type="EMBL" id="CADCVU010000204">
    <property type="protein sequence ID" value="CAA9518801.1"/>
    <property type="molecule type" value="Genomic_DNA"/>
</dbReference>
<name>A0A6J4TAR0_9ACTN</name>
<sequence length="33" mass="3537">EPESRRAKLGAAGMAALTVFDGAVALTLRRHDR</sequence>